<dbReference type="CDD" id="cd05213">
    <property type="entry name" value="NAD_bind_Glutamyl_tRNA_reduct"/>
    <property type="match status" value="1"/>
</dbReference>
<dbReference type="EC" id="1.2.1.70" evidence="3 8"/>
<sequence>MSVLVVGISHHSAPFDLLERVALDTQGADQLARQVHSAGHVEEAMVLATCNRLEVVVEASTFHGAVTEIGELLCGLSGLDHDQLAPHLYVHHDERAVAHLFTLACGLDSMAVGESQILGQLRSALAAAQRDSRLGPALNPLLQKALRVGKRAHAETSIDAVSRSLVTLGLERARRVLGDLTQVRAVVLGAGAMSGLAVATLVRDGITDVTVVNRTGPTARRLAERHGVRAAGWEEMAARAGSADLLITTTGAVGQVLDAAALAQARLDAGRTGAPQVVLDLALPRDIDPEVGQLSGVHLWGLAELQVEAEHIQPTAQDAQERDALAAVNDLVTAEVADYLTERRAARIAPTLAALRSSAAKVVDSEMTRLDQRLPHLPDDERAEVRRTVQRVVDKLLHTPSVRARQLQSAETSGVGDYAHALRELFDLDPHDIAVVSSPPPTGQGGAG</sequence>
<feature type="binding site" evidence="8 10">
    <location>
        <begin position="114"/>
        <end position="116"/>
    </location>
    <ligand>
        <name>substrate</name>
    </ligand>
</feature>
<dbReference type="KEGG" id="serw:FY030_01920"/>
<feature type="domain" description="Glutamyl-tRNA reductase N-terminal" evidence="16">
    <location>
        <begin position="6"/>
        <end position="156"/>
    </location>
</feature>
<dbReference type="PANTHER" id="PTHR43013:SF1">
    <property type="entry name" value="GLUTAMYL-TRNA REDUCTASE"/>
    <property type="match status" value="1"/>
</dbReference>
<keyword evidence="5 8" id="KW-0560">Oxidoreductase</keyword>
<name>A0A5J6V1J4_9MICO</name>
<dbReference type="OrthoDB" id="110209at2"/>
<dbReference type="HAMAP" id="MF_00087">
    <property type="entry name" value="Glu_tRNA_reductase"/>
    <property type="match status" value="1"/>
</dbReference>
<protein>
    <recommendedName>
        <fullName evidence="3 8">Glutamyl-tRNA reductase</fullName>
        <shortName evidence="8">GluTR</shortName>
        <ecNumber evidence="3 8">1.2.1.70</ecNumber>
    </recommendedName>
</protein>
<comment type="function">
    <text evidence="8">Catalyzes the NADPH-dependent reduction of glutamyl-tRNA(Glu) to glutamate 1-semialdehyde (GSA).</text>
</comment>
<evidence type="ECO:0000256" key="1">
    <source>
        <dbReference type="ARBA" id="ARBA00005059"/>
    </source>
</evidence>
<dbReference type="InterPro" id="IPR036453">
    <property type="entry name" value="GluRdtase_dimer_dom_sf"/>
</dbReference>
<dbReference type="PROSITE" id="PS00747">
    <property type="entry name" value="GLUTR"/>
    <property type="match status" value="1"/>
</dbReference>
<comment type="pathway">
    <text evidence="1 8 13">Porphyrin-containing compound metabolism; protoporphyrin-IX biosynthesis; 5-aminolevulinate from L-glutamyl-tRNA(Glu): step 1/2.</text>
</comment>
<evidence type="ECO:0000256" key="12">
    <source>
        <dbReference type="PIRSR" id="PIRSR000445-4"/>
    </source>
</evidence>
<comment type="catalytic activity">
    <reaction evidence="7 8 13">
        <text>(S)-4-amino-5-oxopentanoate + tRNA(Glu) + NADP(+) = L-glutamyl-tRNA(Glu) + NADPH + H(+)</text>
        <dbReference type="Rhea" id="RHEA:12344"/>
        <dbReference type="Rhea" id="RHEA-COMP:9663"/>
        <dbReference type="Rhea" id="RHEA-COMP:9680"/>
        <dbReference type="ChEBI" id="CHEBI:15378"/>
        <dbReference type="ChEBI" id="CHEBI:57501"/>
        <dbReference type="ChEBI" id="CHEBI:57783"/>
        <dbReference type="ChEBI" id="CHEBI:58349"/>
        <dbReference type="ChEBI" id="CHEBI:78442"/>
        <dbReference type="ChEBI" id="CHEBI:78520"/>
        <dbReference type="EC" id="1.2.1.70"/>
    </reaction>
</comment>
<reference evidence="17 18" key="1">
    <citation type="submission" date="2019-09" db="EMBL/GenBank/DDBJ databases">
        <title>Serinicoccus pratensis sp. nov., isolated from meadow soil.</title>
        <authorList>
            <person name="Zhang W."/>
        </authorList>
    </citation>
    <scope>NUCLEOTIDE SEQUENCE [LARGE SCALE GENOMIC DNA]</scope>
    <source>
        <strain evidence="17 18">W204</strain>
    </source>
</reference>
<evidence type="ECO:0000256" key="6">
    <source>
        <dbReference type="ARBA" id="ARBA00023244"/>
    </source>
</evidence>
<dbReference type="SUPFAM" id="SSF69742">
    <property type="entry name" value="Glutamyl tRNA-reductase catalytic, N-terminal domain"/>
    <property type="match status" value="1"/>
</dbReference>
<feature type="active site" description="Nucleophile" evidence="8 9">
    <location>
        <position position="50"/>
    </location>
</feature>
<evidence type="ECO:0000256" key="10">
    <source>
        <dbReference type="PIRSR" id="PIRSR000445-2"/>
    </source>
</evidence>
<evidence type="ECO:0000259" key="14">
    <source>
        <dbReference type="Pfam" id="PF00745"/>
    </source>
</evidence>
<accession>A0A5J6V1J4</accession>
<evidence type="ECO:0000259" key="15">
    <source>
        <dbReference type="Pfam" id="PF01488"/>
    </source>
</evidence>
<feature type="binding site" evidence="8 10">
    <location>
        <begin position="49"/>
        <end position="52"/>
    </location>
    <ligand>
        <name>substrate</name>
    </ligand>
</feature>
<dbReference type="Pfam" id="PF05201">
    <property type="entry name" value="GlutR_N"/>
    <property type="match status" value="1"/>
</dbReference>
<keyword evidence="6 8" id="KW-0627">Porphyrin biosynthesis</keyword>
<evidence type="ECO:0000256" key="7">
    <source>
        <dbReference type="ARBA" id="ARBA00047464"/>
    </source>
</evidence>
<evidence type="ECO:0000256" key="13">
    <source>
        <dbReference type="RuleBase" id="RU000584"/>
    </source>
</evidence>
<gene>
    <name evidence="8" type="primary">hemA</name>
    <name evidence="17" type="ORF">FY030_01920</name>
</gene>
<dbReference type="NCBIfam" id="NF000744">
    <property type="entry name" value="PRK00045.1-3"/>
    <property type="match status" value="1"/>
</dbReference>
<dbReference type="InterPro" id="IPR015895">
    <property type="entry name" value="4pyrrol_synth_GluRdtase_N"/>
</dbReference>
<evidence type="ECO:0000256" key="8">
    <source>
        <dbReference type="HAMAP-Rule" id="MF_00087"/>
    </source>
</evidence>
<evidence type="ECO:0000313" key="18">
    <source>
        <dbReference type="Proteomes" id="UP000326546"/>
    </source>
</evidence>
<evidence type="ECO:0000256" key="9">
    <source>
        <dbReference type="PIRSR" id="PIRSR000445-1"/>
    </source>
</evidence>
<dbReference type="Proteomes" id="UP000326546">
    <property type="component" value="Chromosome"/>
</dbReference>
<dbReference type="PANTHER" id="PTHR43013">
    <property type="entry name" value="GLUTAMYL-TRNA REDUCTASE"/>
    <property type="match status" value="1"/>
</dbReference>
<evidence type="ECO:0000313" key="17">
    <source>
        <dbReference type="EMBL" id="QFG67649.1"/>
    </source>
</evidence>
<evidence type="ECO:0000256" key="11">
    <source>
        <dbReference type="PIRSR" id="PIRSR000445-3"/>
    </source>
</evidence>
<dbReference type="SUPFAM" id="SSF51735">
    <property type="entry name" value="NAD(P)-binding Rossmann-fold domains"/>
    <property type="match status" value="1"/>
</dbReference>
<dbReference type="InterPro" id="IPR018214">
    <property type="entry name" value="GluRdtase_CS"/>
</dbReference>
<dbReference type="UniPathway" id="UPA00251">
    <property type="reaction ID" value="UER00316"/>
</dbReference>
<feature type="domain" description="Quinate/shikimate 5-dehydrogenase/glutamyl-tRNA reductase" evidence="15">
    <location>
        <begin position="172"/>
        <end position="306"/>
    </location>
</feature>
<dbReference type="InterPro" id="IPR036291">
    <property type="entry name" value="NAD(P)-bd_dom_sf"/>
</dbReference>
<feature type="site" description="Important for activity" evidence="8 12">
    <location>
        <position position="99"/>
    </location>
</feature>
<keyword evidence="18" id="KW-1185">Reference proteome</keyword>
<dbReference type="GO" id="GO:0050661">
    <property type="term" value="F:NADP binding"/>
    <property type="evidence" value="ECO:0007669"/>
    <property type="project" value="InterPro"/>
</dbReference>
<evidence type="ECO:0000256" key="4">
    <source>
        <dbReference type="ARBA" id="ARBA00022857"/>
    </source>
</evidence>
<feature type="binding site" evidence="8 10">
    <location>
        <position position="109"/>
    </location>
    <ligand>
        <name>substrate</name>
    </ligand>
</feature>
<dbReference type="InterPro" id="IPR036343">
    <property type="entry name" value="GluRdtase_N_sf"/>
</dbReference>
<dbReference type="RefSeq" id="WP_158060044.1">
    <property type="nucleotide sequence ID" value="NZ_CP044427.1"/>
</dbReference>
<evidence type="ECO:0000256" key="3">
    <source>
        <dbReference type="ARBA" id="ARBA00012970"/>
    </source>
</evidence>
<dbReference type="InterPro" id="IPR000343">
    <property type="entry name" value="4pyrrol_synth_GluRdtase"/>
</dbReference>
<feature type="domain" description="Tetrapyrrole biosynthesis glutamyl-tRNA reductase dimerisation" evidence="14">
    <location>
        <begin position="329"/>
        <end position="428"/>
    </location>
</feature>
<comment type="domain">
    <text evidence="8">Possesses an unusual extended V-shaped dimeric structure with each monomer consisting of three distinct domains arranged along a curved 'spinal' alpha-helix. The N-terminal catalytic domain specifically recognizes the glutamate moiety of the substrate. The second domain is the NADPH-binding domain, and the third C-terminal domain is responsible for dimerization.</text>
</comment>
<dbReference type="Gene3D" id="3.40.50.720">
    <property type="entry name" value="NAD(P)-binding Rossmann-like Domain"/>
    <property type="match status" value="1"/>
</dbReference>
<dbReference type="EMBL" id="CP044427">
    <property type="protein sequence ID" value="QFG67649.1"/>
    <property type="molecule type" value="Genomic_DNA"/>
</dbReference>
<dbReference type="FunFam" id="3.30.460.30:FF:000001">
    <property type="entry name" value="Glutamyl-tRNA reductase"/>
    <property type="match status" value="1"/>
</dbReference>
<evidence type="ECO:0000259" key="16">
    <source>
        <dbReference type="Pfam" id="PF05201"/>
    </source>
</evidence>
<feature type="binding site" evidence="8 10">
    <location>
        <position position="120"/>
    </location>
    <ligand>
        <name>substrate</name>
    </ligand>
</feature>
<dbReference type="SUPFAM" id="SSF69075">
    <property type="entry name" value="Glutamyl tRNA-reductase dimerization domain"/>
    <property type="match status" value="1"/>
</dbReference>
<comment type="similarity">
    <text evidence="2 8 13">Belongs to the glutamyl-tRNA reductase family.</text>
</comment>
<evidence type="ECO:0000256" key="5">
    <source>
        <dbReference type="ARBA" id="ARBA00023002"/>
    </source>
</evidence>
<proteinExistence type="inferred from homology"/>
<dbReference type="Pfam" id="PF01488">
    <property type="entry name" value="Shikimate_DH"/>
    <property type="match status" value="1"/>
</dbReference>
<dbReference type="InterPro" id="IPR015896">
    <property type="entry name" value="4pyrrol_synth_GluRdtase_dimer"/>
</dbReference>
<keyword evidence="4 8" id="KW-0521">NADP</keyword>
<dbReference type="Pfam" id="PF00745">
    <property type="entry name" value="GlutR_dimer"/>
    <property type="match status" value="1"/>
</dbReference>
<dbReference type="GO" id="GO:0019353">
    <property type="term" value="P:protoporphyrinogen IX biosynthetic process from glutamate"/>
    <property type="evidence" value="ECO:0007669"/>
    <property type="project" value="TreeGrafter"/>
</dbReference>
<feature type="binding site" evidence="8 11">
    <location>
        <begin position="189"/>
        <end position="194"/>
    </location>
    <ligand>
        <name>NADP(+)</name>
        <dbReference type="ChEBI" id="CHEBI:58349"/>
    </ligand>
</feature>
<dbReference type="InterPro" id="IPR006151">
    <property type="entry name" value="Shikm_DH/Glu-tRNA_Rdtase"/>
</dbReference>
<evidence type="ECO:0000256" key="2">
    <source>
        <dbReference type="ARBA" id="ARBA00005916"/>
    </source>
</evidence>
<organism evidence="17 18">
    <name type="scientific">Ornithinimicrobium pratense</name>
    <dbReference type="NCBI Taxonomy" id="2593973"/>
    <lineage>
        <taxon>Bacteria</taxon>
        <taxon>Bacillati</taxon>
        <taxon>Actinomycetota</taxon>
        <taxon>Actinomycetes</taxon>
        <taxon>Micrococcales</taxon>
        <taxon>Ornithinimicrobiaceae</taxon>
        <taxon>Ornithinimicrobium</taxon>
    </lineage>
</organism>
<dbReference type="GO" id="GO:0008883">
    <property type="term" value="F:glutamyl-tRNA reductase activity"/>
    <property type="evidence" value="ECO:0007669"/>
    <property type="project" value="UniProtKB-UniRule"/>
</dbReference>
<dbReference type="Gene3D" id="3.30.460.30">
    <property type="entry name" value="Glutamyl-tRNA reductase, N-terminal domain"/>
    <property type="match status" value="1"/>
</dbReference>
<comment type="miscellaneous">
    <text evidence="8">During catalysis, the active site Cys acts as a nucleophile attacking the alpha-carbonyl group of tRNA-bound glutamate with the formation of a thioester intermediate between enzyme and glutamate, and the concomitant release of tRNA(Glu). The thioester intermediate is finally reduced by direct hydride transfer from NADPH, to form the product GSA.</text>
</comment>
<dbReference type="AlphaFoldDB" id="A0A5J6V1J4"/>
<dbReference type="PIRSF" id="PIRSF000445">
    <property type="entry name" value="4pyrrol_synth_GluRdtase"/>
    <property type="match status" value="1"/>
</dbReference>
<dbReference type="NCBIfam" id="TIGR01035">
    <property type="entry name" value="hemA"/>
    <property type="match status" value="1"/>
</dbReference>
<comment type="subunit">
    <text evidence="8">Homodimer.</text>
</comment>